<evidence type="ECO:0000256" key="2">
    <source>
        <dbReference type="SAM" id="SignalP"/>
    </source>
</evidence>
<dbReference type="OrthoDB" id="9764804at2"/>
<accession>A0A1Q2KWP7</accession>
<name>A0A1Q2KWP7_9BACL</name>
<dbReference type="SUPFAM" id="SSF110296">
    <property type="entry name" value="Oligoxyloglucan reducing end-specific cellobiohydrolase"/>
    <property type="match status" value="1"/>
</dbReference>
<evidence type="ECO:0000256" key="1">
    <source>
        <dbReference type="SAM" id="MobiDB-lite"/>
    </source>
</evidence>
<organism evidence="3 4">
    <name type="scientific">Planococcus lenghuensis</name>
    <dbReference type="NCBI Taxonomy" id="2213202"/>
    <lineage>
        <taxon>Bacteria</taxon>
        <taxon>Bacillati</taxon>
        <taxon>Bacillota</taxon>
        <taxon>Bacilli</taxon>
        <taxon>Bacillales</taxon>
        <taxon>Caryophanaceae</taxon>
        <taxon>Planococcus</taxon>
    </lineage>
</organism>
<dbReference type="KEGG" id="pmar:B0X71_05725"/>
<keyword evidence="4" id="KW-1185">Reference proteome</keyword>
<dbReference type="NCBIfam" id="NF045728">
    <property type="entry name" value="glycosyl_F510_1955"/>
    <property type="match status" value="1"/>
</dbReference>
<dbReference type="EMBL" id="CP019640">
    <property type="protein sequence ID" value="AQQ52645.1"/>
    <property type="molecule type" value="Genomic_DNA"/>
</dbReference>
<reference evidence="3 4" key="1">
    <citation type="submission" date="2017-02" db="EMBL/GenBank/DDBJ databases">
        <title>The complete genomic sequence of a novel cold adapted crude oil-degrading bacterium Planococcus qaidamina Y42.</title>
        <authorList>
            <person name="Yang R."/>
        </authorList>
    </citation>
    <scope>NUCLEOTIDE SEQUENCE [LARGE SCALE GENOMIC DNA]</scope>
    <source>
        <strain evidence="3 4">Y42</strain>
    </source>
</reference>
<dbReference type="Proteomes" id="UP000188184">
    <property type="component" value="Chromosome"/>
</dbReference>
<feature type="region of interest" description="Disordered" evidence="1">
    <location>
        <begin position="30"/>
        <end position="50"/>
    </location>
</feature>
<evidence type="ECO:0008006" key="5">
    <source>
        <dbReference type="Google" id="ProtNLM"/>
    </source>
</evidence>
<feature type="chain" id="PRO_5038598672" description="Sortilin N-terminal domain-containing protein" evidence="2">
    <location>
        <begin position="19"/>
        <end position="346"/>
    </location>
</feature>
<evidence type="ECO:0000313" key="3">
    <source>
        <dbReference type="EMBL" id="AQQ52645.1"/>
    </source>
</evidence>
<dbReference type="AlphaFoldDB" id="A0A1Q2KWP7"/>
<dbReference type="RefSeq" id="WP_077588527.1">
    <property type="nucleotide sequence ID" value="NZ_CP019640.1"/>
</dbReference>
<dbReference type="PROSITE" id="PS51257">
    <property type="entry name" value="PROKAR_LIPOPROTEIN"/>
    <property type="match status" value="1"/>
</dbReference>
<gene>
    <name evidence="3" type="ORF">B0X71_05725</name>
</gene>
<evidence type="ECO:0000313" key="4">
    <source>
        <dbReference type="Proteomes" id="UP000188184"/>
    </source>
</evidence>
<dbReference type="InterPro" id="IPR015943">
    <property type="entry name" value="WD40/YVTN_repeat-like_dom_sf"/>
</dbReference>
<feature type="signal peptide" evidence="2">
    <location>
        <begin position="1"/>
        <end position="18"/>
    </location>
</feature>
<dbReference type="InterPro" id="IPR054817">
    <property type="entry name" value="Glycosyl_F510_1955-like"/>
</dbReference>
<keyword evidence="2" id="KW-0732">Signal</keyword>
<protein>
    <recommendedName>
        <fullName evidence="5">Sortilin N-terminal domain-containing protein</fullName>
    </recommendedName>
</protein>
<proteinExistence type="predicted"/>
<dbReference type="Gene3D" id="2.130.10.10">
    <property type="entry name" value="YVTN repeat-like/Quinoprotein amine dehydrogenase"/>
    <property type="match status" value="1"/>
</dbReference>
<sequence>MRKISKALLIGVTTMSLAACTETEEAVQTEEVAAEEENENEVTEEVEEAEAETEEVQESAEVAAEQVTPEESEIELTHIHGLGITEEEGALYVPSHHGLMVFKEGVWSAAEGETHDYMGFAMVDNGFYTSGHPGEGSELANPFGVSRSTDMGQTLEMLDLYKEIDFHVMDVGYDSHAIYVVNPQPNSRMDQAGIHYSIDDAETWTYSAAEGLEGQLMSIGVHPADEAVVAAGTDQGVFVSEDYGQSFEAISDVPTTAVTFSPEGTLFTGGVTNAFTLTAFDITTGEQTDFAIPELSGQNAIGYIAINPQNEQEIYFSTFEKDIYLSEDGGETWTQIADKGIGIDFR</sequence>